<evidence type="ECO:0000313" key="3">
    <source>
        <dbReference type="Proteomes" id="UP001239213"/>
    </source>
</evidence>
<dbReference type="Proteomes" id="UP001239213">
    <property type="component" value="Unassembled WGS sequence"/>
</dbReference>
<dbReference type="EMBL" id="MPDP01000282">
    <property type="protein sequence ID" value="KAK1457302.1"/>
    <property type="molecule type" value="Genomic_DNA"/>
</dbReference>
<keyword evidence="3" id="KW-1185">Reference proteome</keyword>
<accession>A0AAI9XRA1</accession>
<sequence length="321" mass="36166">MTQKPGILSPLTIRHPIRPLDLILQGNSPWPIPKHKTMDGCSLRAWLCSESIACQPEPNLLPSILVTIPLVRKHHPTFRFDPLRCHSLAFPIHLLPFIVVPDVDIALVGWVGRIHRQPTSSSGPRASIPSPLVSNDSINANPLQRSRHRRNRVIVYPIRVRRGLRHRPFGAQYLSTFRPLRDLGHQPHRGVPIQSKRISIIPNTLIQPQSQSNPNSFNRRLVINPKLLPPKASPIHAGSTERIPQVARIKRAVTTKNIGKNCKRGITRIIAKFWLISYVAKKPILCWTAQRAPRPRNVAELVETGNDVRPITADHHSPPLT</sequence>
<protein>
    <submittedName>
        <fullName evidence="2">Uncharacterized protein</fullName>
    </submittedName>
</protein>
<feature type="compositionally biased region" description="Polar residues" evidence="1">
    <location>
        <begin position="132"/>
        <end position="144"/>
    </location>
</feature>
<dbReference type="AlphaFoldDB" id="A0AAI9XRA1"/>
<gene>
    <name evidence="2" type="ORF">CCUS01_01770</name>
</gene>
<organism evidence="2 3">
    <name type="scientific">Colletotrichum cuscutae</name>
    <dbReference type="NCBI Taxonomy" id="1209917"/>
    <lineage>
        <taxon>Eukaryota</taxon>
        <taxon>Fungi</taxon>
        <taxon>Dikarya</taxon>
        <taxon>Ascomycota</taxon>
        <taxon>Pezizomycotina</taxon>
        <taxon>Sordariomycetes</taxon>
        <taxon>Hypocreomycetidae</taxon>
        <taxon>Glomerellales</taxon>
        <taxon>Glomerellaceae</taxon>
        <taxon>Colletotrichum</taxon>
        <taxon>Colletotrichum acutatum species complex</taxon>
    </lineage>
</organism>
<name>A0AAI9XRA1_9PEZI</name>
<evidence type="ECO:0000313" key="2">
    <source>
        <dbReference type="EMBL" id="KAK1457302.1"/>
    </source>
</evidence>
<proteinExistence type="predicted"/>
<feature type="region of interest" description="Disordered" evidence="1">
    <location>
        <begin position="116"/>
        <end position="144"/>
    </location>
</feature>
<comment type="caution">
    <text evidence="2">The sequence shown here is derived from an EMBL/GenBank/DDBJ whole genome shotgun (WGS) entry which is preliminary data.</text>
</comment>
<reference evidence="2" key="1">
    <citation type="submission" date="2016-11" db="EMBL/GenBank/DDBJ databases">
        <title>The genome sequence of Colletotrichum cuscutae.</title>
        <authorList>
            <person name="Baroncelli R."/>
        </authorList>
    </citation>
    <scope>NUCLEOTIDE SEQUENCE</scope>
    <source>
        <strain evidence="2">IMI 304802</strain>
    </source>
</reference>
<evidence type="ECO:0000256" key="1">
    <source>
        <dbReference type="SAM" id="MobiDB-lite"/>
    </source>
</evidence>